<dbReference type="AlphaFoldDB" id="A0A0L6UQ30"/>
<dbReference type="OrthoDB" id="10020333at2759"/>
<dbReference type="GO" id="GO:0044773">
    <property type="term" value="P:mitotic DNA damage checkpoint signaling"/>
    <property type="evidence" value="ECO:0007669"/>
    <property type="project" value="TreeGrafter"/>
</dbReference>
<protein>
    <recommendedName>
        <fullName evidence="1">non-specific serine/threonine protein kinase</fullName>
        <ecNumber evidence="1">2.7.11.1</ecNumber>
    </recommendedName>
</protein>
<proteinExistence type="predicted"/>
<evidence type="ECO:0000256" key="2">
    <source>
        <dbReference type="ARBA" id="ARBA00022527"/>
    </source>
</evidence>
<dbReference type="InterPro" id="IPR011009">
    <property type="entry name" value="Kinase-like_dom_sf"/>
</dbReference>
<keyword evidence="5" id="KW-0418">Kinase</keyword>
<evidence type="ECO:0000256" key="1">
    <source>
        <dbReference type="ARBA" id="ARBA00012513"/>
    </source>
</evidence>
<dbReference type="InterPro" id="IPR000719">
    <property type="entry name" value="Prot_kinase_dom"/>
</dbReference>
<evidence type="ECO:0000256" key="3">
    <source>
        <dbReference type="ARBA" id="ARBA00022679"/>
    </source>
</evidence>
<dbReference type="Gene3D" id="3.30.200.20">
    <property type="entry name" value="Phosphorylase Kinase, domain 1"/>
    <property type="match status" value="2"/>
</dbReference>
<dbReference type="PANTHER" id="PTHR44167:SF23">
    <property type="entry name" value="CDC7 KINASE, ISOFORM A-RELATED"/>
    <property type="match status" value="1"/>
</dbReference>
<keyword evidence="10" id="KW-1185">Reference proteome</keyword>
<dbReference type="PROSITE" id="PS50011">
    <property type="entry name" value="PROTEIN_KINASE_DOM"/>
    <property type="match status" value="1"/>
</dbReference>
<accession>A0A0L6UQ30</accession>
<dbReference type="PROSITE" id="PS00108">
    <property type="entry name" value="PROTEIN_KINASE_ST"/>
    <property type="match status" value="1"/>
</dbReference>
<dbReference type="GO" id="GO:0005524">
    <property type="term" value="F:ATP binding"/>
    <property type="evidence" value="ECO:0007669"/>
    <property type="project" value="UniProtKB-KW"/>
</dbReference>
<evidence type="ECO:0000313" key="10">
    <source>
        <dbReference type="Proteomes" id="UP000037035"/>
    </source>
</evidence>
<evidence type="ECO:0000256" key="7">
    <source>
        <dbReference type="SAM" id="MobiDB-lite"/>
    </source>
</evidence>
<comment type="caution">
    <text evidence="9">The sequence shown here is derived from an EMBL/GenBank/DDBJ whole genome shotgun (WGS) entry which is preliminary data.</text>
</comment>
<dbReference type="Proteomes" id="UP000037035">
    <property type="component" value="Unassembled WGS sequence"/>
</dbReference>
<evidence type="ECO:0000256" key="6">
    <source>
        <dbReference type="ARBA" id="ARBA00022840"/>
    </source>
</evidence>
<dbReference type="SMART" id="SM00220">
    <property type="entry name" value="S_TKc"/>
    <property type="match status" value="1"/>
</dbReference>
<dbReference type="STRING" id="27349.A0A0L6UQ30"/>
<dbReference type="Pfam" id="PF00069">
    <property type="entry name" value="Pkinase"/>
    <property type="match status" value="2"/>
</dbReference>
<feature type="compositionally biased region" description="Polar residues" evidence="7">
    <location>
        <begin position="136"/>
        <end position="172"/>
    </location>
</feature>
<organism evidence="9 10">
    <name type="scientific">Puccinia sorghi</name>
    <dbReference type="NCBI Taxonomy" id="27349"/>
    <lineage>
        <taxon>Eukaryota</taxon>
        <taxon>Fungi</taxon>
        <taxon>Dikarya</taxon>
        <taxon>Basidiomycota</taxon>
        <taxon>Pucciniomycotina</taxon>
        <taxon>Pucciniomycetes</taxon>
        <taxon>Pucciniales</taxon>
        <taxon>Pucciniaceae</taxon>
        <taxon>Puccinia</taxon>
    </lineage>
</organism>
<dbReference type="Gene3D" id="1.10.510.10">
    <property type="entry name" value="Transferase(Phosphotransferase) domain 1"/>
    <property type="match status" value="2"/>
</dbReference>
<keyword evidence="2" id="KW-0723">Serine/threonine-protein kinase</keyword>
<dbReference type="GO" id="GO:0005634">
    <property type="term" value="C:nucleus"/>
    <property type="evidence" value="ECO:0007669"/>
    <property type="project" value="TreeGrafter"/>
</dbReference>
<reference evidence="9 10" key="1">
    <citation type="submission" date="2015-08" db="EMBL/GenBank/DDBJ databases">
        <title>Next Generation Sequencing and Analysis of the Genome of Puccinia sorghi L Schw, the Causal Agent of Maize Common Rust.</title>
        <authorList>
            <person name="Rochi L."/>
            <person name="Burguener G."/>
            <person name="Darino M."/>
            <person name="Turjanski A."/>
            <person name="Kreff E."/>
            <person name="Dieguez M.J."/>
            <person name="Sacco F."/>
        </authorList>
    </citation>
    <scope>NUCLEOTIDE SEQUENCE [LARGE SCALE GENOMIC DNA]</scope>
    <source>
        <strain evidence="9 10">RO10H11247</strain>
    </source>
</reference>
<dbReference type="InterPro" id="IPR008271">
    <property type="entry name" value="Ser/Thr_kinase_AS"/>
</dbReference>
<evidence type="ECO:0000256" key="4">
    <source>
        <dbReference type="ARBA" id="ARBA00022741"/>
    </source>
</evidence>
<sequence>MDFTRPAATTEEEEEEGQEMMMEEEEEEARYDETCTMEQESSEQDEGGGVSVIIGGTVVEHDSSDQPRVNNRTDAELAAIALELQDLEESVPLLKTSYHLLDRLGEGTFSSVYKAIDLHHHLYDNRLWAPTEEGPPQTTGSEGVSSSDARVHPSTSTSDCSGSAIGDQSSRPLRTPLHQPPNQTVYPSHHPFTEHDPFDASAGDQARNKFTETLQRHALESGKLPTAYKAHHLVAPPHRHQRNSHNPHKKSCGNVHVALKRIYVTSSPYRIMNELKLLAELRDAEHVAYLIQAIRHEDQVIAVMPYRKHQDFRDYYRIAPISMIRKYLFCLFSALKDTHAKGIIHRDIKPANFLFDIHSQTGVLCDFGLAEKFDANDWHGKCLHSLPEPKLDNFHGKLMEEPKPTYDQMQEQWRRWRAKLARYRASFIQQLGRPLEDISELTETAGWRELFKRRPFDAEPDEAEMAYEASYEWYEAWRPVSKSGGLWGGGYGRRKSVAGGHNNNISDHGFDRVGFKRDDPRPSAKANRAGTRGFRAPEVLFKCPDQTGAIDVWSVGVTLLCFLTRRFPFFNSNDDVDALMEIATIFGRSKLESVAMHHRDESDRTVISNIPEVNAPRFSSLHTLVRTLNPSLYEEERLRVTGSLSMLGQEGQLERLSSAVFQAHRELTSAVETLGQDLNPYTEQWYLRSELWYLVDLLKRTLELDSTKRITPANALRHKFFSLFNEQ</sequence>
<dbReference type="EMBL" id="LAVV01009413">
    <property type="protein sequence ID" value="KNZ50641.1"/>
    <property type="molecule type" value="Genomic_DNA"/>
</dbReference>
<feature type="domain" description="Protein kinase" evidence="8">
    <location>
        <begin position="98"/>
        <end position="721"/>
    </location>
</feature>
<dbReference type="PANTHER" id="PTHR44167">
    <property type="entry name" value="OVARIAN-SPECIFIC SERINE/THREONINE-PROTEIN KINASE LOK-RELATED"/>
    <property type="match status" value="1"/>
</dbReference>
<evidence type="ECO:0000259" key="8">
    <source>
        <dbReference type="PROSITE" id="PS50011"/>
    </source>
</evidence>
<dbReference type="EC" id="2.7.11.1" evidence="1"/>
<dbReference type="SUPFAM" id="SSF56112">
    <property type="entry name" value="Protein kinase-like (PK-like)"/>
    <property type="match status" value="1"/>
</dbReference>
<feature type="region of interest" description="Disordered" evidence="7">
    <location>
        <begin position="129"/>
        <end position="203"/>
    </location>
</feature>
<dbReference type="FunFam" id="1.10.510.10:FF:002759">
    <property type="match status" value="1"/>
</dbReference>
<name>A0A0L6UQ30_9BASI</name>
<keyword evidence="4" id="KW-0547">Nucleotide-binding</keyword>
<feature type="region of interest" description="Disordered" evidence="7">
    <location>
        <begin position="1"/>
        <end position="49"/>
    </location>
</feature>
<dbReference type="CDD" id="cd14019">
    <property type="entry name" value="STKc_Cdc7"/>
    <property type="match status" value="1"/>
</dbReference>
<dbReference type="GO" id="GO:0004674">
    <property type="term" value="F:protein serine/threonine kinase activity"/>
    <property type="evidence" value="ECO:0007669"/>
    <property type="project" value="UniProtKB-KW"/>
</dbReference>
<keyword evidence="6" id="KW-0067">ATP-binding</keyword>
<feature type="compositionally biased region" description="Acidic residues" evidence="7">
    <location>
        <begin position="10"/>
        <end position="30"/>
    </location>
</feature>
<gene>
    <name evidence="9" type="ORF">VP01_431g15</name>
</gene>
<feature type="compositionally biased region" description="Basic and acidic residues" evidence="7">
    <location>
        <begin position="509"/>
        <end position="522"/>
    </location>
</feature>
<dbReference type="VEuPathDB" id="FungiDB:VP01_431g15"/>
<evidence type="ECO:0000313" key="9">
    <source>
        <dbReference type="EMBL" id="KNZ50641.1"/>
    </source>
</evidence>
<feature type="region of interest" description="Disordered" evidence="7">
    <location>
        <begin position="509"/>
        <end position="529"/>
    </location>
</feature>
<keyword evidence="3" id="KW-0808">Transferase</keyword>
<evidence type="ECO:0000256" key="5">
    <source>
        <dbReference type="ARBA" id="ARBA00022777"/>
    </source>
</evidence>